<dbReference type="HAMAP" id="MF_01014">
    <property type="entry name" value="HisA"/>
    <property type="match status" value="1"/>
</dbReference>
<feature type="active site" description="Proton donor" evidence="12">
    <location>
        <position position="129"/>
    </location>
</feature>
<keyword evidence="8 12" id="KW-0028">Amino-acid biosynthesis</keyword>
<dbReference type="PANTHER" id="PTHR43090:SF2">
    <property type="entry name" value="1-(5-PHOSPHORIBOSYL)-5-[(5-PHOSPHORIBOSYLAMINO)METHYLIDENEAMINO] IMIDAZOLE-4-CARBOXAMIDE ISOMERASE"/>
    <property type="match status" value="1"/>
</dbReference>
<feature type="active site" description="Proton acceptor" evidence="12">
    <location>
        <position position="7"/>
    </location>
</feature>
<evidence type="ECO:0000256" key="9">
    <source>
        <dbReference type="ARBA" id="ARBA00023102"/>
    </source>
</evidence>
<comment type="pathway">
    <text evidence="3 12 14">Amino-acid biosynthesis; L-histidine biosynthesis; L-histidine from 5-phospho-alpha-D-ribose 1-diphosphate: step 4/9.</text>
</comment>
<dbReference type="PANTHER" id="PTHR43090">
    <property type="entry name" value="1-(5-PHOSPHORIBOSYL)-5-[(5-PHOSPHORIBOSYLAMINO)METHYLIDENEAMINO] IMIDAZOLE-4-CARBOXAMIDE ISOMERASE"/>
    <property type="match status" value="1"/>
</dbReference>
<evidence type="ECO:0000256" key="8">
    <source>
        <dbReference type="ARBA" id="ARBA00022605"/>
    </source>
</evidence>
<keyword evidence="16" id="KW-1185">Reference proteome</keyword>
<evidence type="ECO:0000256" key="6">
    <source>
        <dbReference type="ARBA" id="ARBA00018464"/>
    </source>
</evidence>
<dbReference type="Proteomes" id="UP000214973">
    <property type="component" value="Chromosome 1"/>
</dbReference>
<evidence type="ECO:0000313" key="16">
    <source>
        <dbReference type="Proteomes" id="UP000214973"/>
    </source>
</evidence>
<dbReference type="InterPro" id="IPR006062">
    <property type="entry name" value="His_biosynth"/>
</dbReference>
<dbReference type="SUPFAM" id="SSF51366">
    <property type="entry name" value="Ribulose-phoshate binding barrel"/>
    <property type="match status" value="1"/>
</dbReference>
<dbReference type="InterPro" id="IPR006063">
    <property type="entry name" value="HisA_bact_arch"/>
</dbReference>
<dbReference type="EC" id="5.3.1.16" evidence="5 12"/>
<evidence type="ECO:0000256" key="12">
    <source>
        <dbReference type="HAMAP-Rule" id="MF_01014"/>
    </source>
</evidence>
<dbReference type="NCBIfam" id="TIGR00007">
    <property type="entry name" value="1-(5-phosphoribosyl)-5-[(5-phosphoribosylamino)methylideneamino]imidazole-4-carboxamide isomerase"/>
    <property type="match status" value="1"/>
</dbReference>
<evidence type="ECO:0000256" key="7">
    <source>
        <dbReference type="ARBA" id="ARBA00022490"/>
    </source>
</evidence>
<keyword evidence="7 12" id="KW-0963">Cytoplasm</keyword>
<evidence type="ECO:0000256" key="3">
    <source>
        <dbReference type="ARBA" id="ARBA00005133"/>
    </source>
</evidence>
<keyword evidence="10 12" id="KW-0413">Isomerase</keyword>
<dbReference type="InterPro" id="IPR023016">
    <property type="entry name" value="HisA/PriA"/>
</dbReference>
<organism evidence="15 16">
    <name type="scientific">Veillonella rodentium</name>
    <dbReference type="NCBI Taxonomy" id="248315"/>
    <lineage>
        <taxon>Bacteria</taxon>
        <taxon>Bacillati</taxon>
        <taxon>Bacillota</taxon>
        <taxon>Negativicutes</taxon>
        <taxon>Veillonellales</taxon>
        <taxon>Veillonellaceae</taxon>
        <taxon>Veillonella</taxon>
    </lineage>
</organism>
<dbReference type="FunFam" id="3.20.20.70:FF:000009">
    <property type="entry name" value="1-(5-phosphoribosyl)-5-[(5-phosphoribosylamino)methylideneamino] imidazole-4-carboxamide isomerase"/>
    <property type="match status" value="1"/>
</dbReference>
<dbReference type="GO" id="GO:0003949">
    <property type="term" value="F:1-(5-phosphoribosyl)-5-[(5-phosphoribosylamino)methylideneamino]imidazole-4-carboxamide isomerase activity"/>
    <property type="evidence" value="ECO:0007669"/>
    <property type="project" value="UniProtKB-UniRule"/>
</dbReference>
<evidence type="ECO:0000313" key="15">
    <source>
        <dbReference type="EMBL" id="SNV55076.1"/>
    </source>
</evidence>
<dbReference type="AlphaFoldDB" id="A0A239Y9M7"/>
<dbReference type="KEGG" id="vrm:44547418_00137"/>
<dbReference type="InterPro" id="IPR044524">
    <property type="entry name" value="Isoase_HisA-like"/>
</dbReference>
<dbReference type="Gene3D" id="3.20.20.70">
    <property type="entry name" value="Aldolase class I"/>
    <property type="match status" value="1"/>
</dbReference>
<comment type="catalytic activity">
    <reaction evidence="1 12 14">
        <text>1-(5-phospho-beta-D-ribosyl)-5-[(5-phospho-beta-D-ribosylamino)methylideneamino]imidazole-4-carboxamide = 5-[(5-phospho-1-deoxy-D-ribulos-1-ylimino)methylamino]-1-(5-phospho-beta-D-ribosyl)imidazole-4-carboxamide</text>
        <dbReference type="Rhea" id="RHEA:15469"/>
        <dbReference type="ChEBI" id="CHEBI:58435"/>
        <dbReference type="ChEBI" id="CHEBI:58525"/>
        <dbReference type="EC" id="5.3.1.16"/>
    </reaction>
</comment>
<sequence length="247" mass="26516">MIFPAIDLQNGRSVRLYKGDFTQETVINPDPVAQAKAYEASGVGALHLVDLDGAKAGKPVNVDVVKAVRSAFTGILEIGGGIRDEAAVDAYLSMGVNRIILGSVALKNPEFTKRMLKKYGAERIVIGVDGKNGKVAAEGWLDQSDVGMSDLIEIMAEAGAKYFIVTDVDRDGTMEGANEDLLGDLQVKFPSVRIIASGGIRNMTDIEALEARGIMDSVVGKALYEGTITLEAIAERNKCNKRSNRRK</sequence>
<dbReference type="CDD" id="cd04732">
    <property type="entry name" value="HisA"/>
    <property type="match status" value="1"/>
</dbReference>
<comment type="subcellular location">
    <subcellularLocation>
        <location evidence="2 12 14">Cytoplasm</location>
    </subcellularLocation>
</comment>
<evidence type="ECO:0000256" key="11">
    <source>
        <dbReference type="ARBA" id="ARBA00030547"/>
    </source>
</evidence>
<proteinExistence type="inferred from homology"/>
<gene>
    <name evidence="12 15" type="primary">hisA</name>
    <name evidence="15" type="ORF">SAMEA44547418_00137</name>
</gene>
<evidence type="ECO:0000256" key="4">
    <source>
        <dbReference type="ARBA" id="ARBA00009667"/>
    </source>
</evidence>
<evidence type="ECO:0000256" key="13">
    <source>
        <dbReference type="RuleBase" id="RU003657"/>
    </source>
</evidence>
<dbReference type="UniPathway" id="UPA00031">
    <property type="reaction ID" value="UER00009"/>
</dbReference>
<comment type="similarity">
    <text evidence="4 12 13">Belongs to the HisA/HisF family.</text>
</comment>
<accession>A0A239Y9M7</accession>
<dbReference type="Pfam" id="PF00977">
    <property type="entry name" value="His_biosynth"/>
    <property type="match status" value="1"/>
</dbReference>
<dbReference type="RefSeq" id="WP_095064848.1">
    <property type="nucleotide sequence ID" value="NZ_LT906470.1"/>
</dbReference>
<dbReference type="EMBL" id="LT906470">
    <property type="protein sequence ID" value="SNV55076.1"/>
    <property type="molecule type" value="Genomic_DNA"/>
</dbReference>
<dbReference type="GO" id="GO:0000105">
    <property type="term" value="P:L-histidine biosynthetic process"/>
    <property type="evidence" value="ECO:0007669"/>
    <property type="project" value="UniProtKB-UniRule"/>
</dbReference>
<evidence type="ECO:0000256" key="5">
    <source>
        <dbReference type="ARBA" id="ARBA00012550"/>
    </source>
</evidence>
<dbReference type="InterPro" id="IPR011060">
    <property type="entry name" value="RibuloseP-bd_barrel"/>
</dbReference>
<dbReference type="GO" id="GO:0005737">
    <property type="term" value="C:cytoplasm"/>
    <property type="evidence" value="ECO:0007669"/>
    <property type="project" value="UniProtKB-SubCell"/>
</dbReference>
<evidence type="ECO:0000256" key="1">
    <source>
        <dbReference type="ARBA" id="ARBA00000901"/>
    </source>
</evidence>
<keyword evidence="9 12" id="KW-0368">Histidine biosynthesis</keyword>
<protein>
    <recommendedName>
        <fullName evidence="6 12">1-(5-phosphoribosyl)-5-[(5-phosphoribosylamino)methylideneamino] imidazole-4-carboxamide isomerase</fullName>
        <ecNumber evidence="5 12">5.3.1.16</ecNumber>
    </recommendedName>
    <alternativeName>
        <fullName evidence="11 12">Phosphoribosylformimino-5-aminoimidazole carboxamide ribotide isomerase</fullName>
    </alternativeName>
</protein>
<evidence type="ECO:0000256" key="2">
    <source>
        <dbReference type="ARBA" id="ARBA00004496"/>
    </source>
</evidence>
<evidence type="ECO:0000256" key="10">
    <source>
        <dbReference type="ARBA" id="ARBA00023235"/>
    </source>
</evidence>
<name>A0A239Y9M7_9FIRM</name>
<dbReference type="GO" id="GO:0000162">
    <property type="term" value="P:L-tryptophan biosynthetic process"/>
    <property type="evidence" value="ECO:0007669"/>
    <property type="project" value="TreeGrafter"/>
</dbReference>
<evidence type="ECO:0000256" key="14">
    <source>
        <dbReference type="RuleBase" id="RU003658"/>
    </source>
</evidence>
<dbReference type="InterPro" id="IPR013785">
    <property type="entry name" value="Aldolase_TIM"/>
</dbReference>
<reference evidence="15 16" key="1">
    <citation type="submission" date="2017-06" db="EMBL/GenBank/DDBJ databases">
        <authorList>
            <consortium name="Pathogen Informatics"/>
        </authorList>
    </citation>
    <scope>NUCLEOTIDE SEQUENCE [LARGE SCALE GENOMIC DNA]</scope>
    <source>
        <strain evidence="15 16">NCTC12018</strain>
    </source>
</reference>